<dbReference type="GO" id="GO:0004640">
    <property type="term" value="F:phosphoribosylanthranilate isomerase activity"/>
    <property type="evidence" value="ECO:0007669"/>
    <property type="project" value="TreeGrafter"/>
</dbReference>
<dbReference type="PANTHER" id="PTHR22854">
    <property type="entry name" value="TRYPTOPHAN BIOSYNTHESIS PROTEIN"/>
    <property type="match status" value="1"/>
</dbReference>
<evidence type="ECO:0000256" key="9">
    <source>
        <dbReference type="SAM" id="MobiDB-lite"/>
    </source>
</evidence>
<dbReference type="EC" id="4.1.1.48" evidence="3"/>
<dbReference type="SUPFAM" id="SSF51366">
    <property type="entry name" value="Ribulose-phoshate binding barrel"/>
    <property type="match status" value="1"/>
</dbReference>
<dbReference type="EMBL" id="HBKN01044572">
    <property type="protein sequence ID" value="CAE2333892.1"/>
    <property type="molecule type" value="Transcribed_RNA"/>
</dbReference>
<protein>
    <recommendedName>
        <fullName evidence="3">indole-3-glycerol-phosphate synthase</fullName>
        <ecNumber evidence="3">4.1.1.48</ecNumber>
    </recommendedName>
</protein>
<feature type="signal peptide" evidence="10">
    <location>
        <begin position="1"/>
        <end position="20"/>
    </location>
</feature>
<feature type="chain" id="PRO_5030942095" description="indole-3-glycerol-phosphate synthase" evidence="10">
    <location>
        <begin position="21"/>
        <end position="338"/>
    </location>
</feature>
<evidence type="ECO:0000256" key="3">
    <source>
        <dbReference type="ARBA" id="ARBA00012362"/>
    </source>
</evidence>
<reference evidence="12" key="1">
    <citation type="submission" date="2021-01" db="EMBL/GenBank/DDBJ databases">
        <authorList>
            <person name="Corre E."/>
            <person name="Pelletier E."/>
            <person name="Niang G."/>
            <person name="Scheremetjew M."/>
            <person name="Finn R."/>
            <person name="Kale V."/>
            <person name="Holt S."/>
            <person name="Cochrane G."/>
            <person name="Meng A."/>
            <person name="Brown T."/>
            <person name="Cohen L."/>
        </authorList>
    </citation>
    <scope>NUCLEOTIDE SEQUENCE</scope>
    <source>
        <strain evidence="12">CCMP 2712</strain>
    </source>
</reference>
<comment type="pathway">
    <text evidence="2">Amino-acid biosynthesis; L-tryptophan biosynthesis; L-tryptophan from chorismate: step 4/5.</text>
</comment>
<evidence type="ECO:0000256" key="5">
    <source>
        <dbReference type="ARBA" id="ARBA00022793"/>
    </source>
</evidence>
<keyword evidence="6" id="KW-0822">Tryptophan biosynthesis</keyword>
<evidence type="ECO:0000259" key="11">
    <source>
        <dbReference type="Pfam" id="PF00218"/>
    </source>
</evidence>
<organism evidence="12">
    <name type="scientific">Guillardia theta</name>
    <name type="common">Cryptophyte</name>
    <name type="synonym">Cryptomonas phi</name>
    <dbReference type="NCBI Taxonomy" id="55529"/>
    <lineage>
        <taxon>Eukaryota</taxon>
        <taxon>Cryptophyceae</taxon>
        <taxon>Pyrenomonadales</taxon>
        <taxon>Geminigeraceae</taxon>
        <taxon>Guillardia</taxon>
    </lineage>
</organism>
<gene>
    <name evidence="12" type="ORF">GTHE00462_LOCUS34924</name>
</gene>
<dbReference type="AlphaFoldDB" id="A0A7S4PFY3"/>
<dbReference type="Gene3D" id="3.20.20.70">
    <property type="entry name" value="Aldolase class I"/>
    <property type="match status" value="1"/>
</dbReference>
<dbReference type="InterPro" id="IPR045186">
    <property type="entry name" value="Indole-3-glycerol_P_synth"/>
</dbReference>
<evidence type="ECO:0000256" key="4">
    <source>
        <dbReference type="ARBA" id="ARBA00022605"/>
    </source>
</evidence>
<name>A0A7S4PFY3_GUITH</name>
<keyword evidence="5" id="KW-0210">Decarboxylase</keyword>
<keyword evidence="8" id="KW-0456">Lyase</keyword>
<comment type="catalytic activity">
    <reaction evidence="1">
        <text>1-(2-carboxyphenylamino)-1-deoxy-D-ribulose 5-phosphate + H(+) = (1S,2R)-1-C-(indol-3-yl)glycerol 3-phosphate + CO2 + H2O</text>
        <dbReference type="Rhea" id="RHEA:23476"/>
        <dbReference type="ChEBI" id="CHEBI:15377"/>
        <dbReference type="ChEBI" id="CHEBI:15378"/>
        <dbReference type="ChEBI" id="CHEBI:16526"/>
        <dbReference type="ChEBI" id="CHEBI:58613"/>
        <dbReference type="ChEBI" id="CHEBI:58866"/>
        <dbReference type="EC" id="4.1.1.48"/>
    </reaction>
</comment>
<dbReference type="UniPathway" id="UPA00035">
    <property type="reaction ID" value="UER00043"/>
</dbReference>
<accession>A0A7S4PFY3</accession>
<proteinExistence type="predicted"/>
<keyword evidence="4" id="KW-0028">Amino-acid biosynthesis</keyword>
<dbReference type="GO" id="GO:0004425">
    <property type="term" value="F:indole-3-glycerol-phosphate synthase activity"/>
    <property type="evidence" value="ECO:0007669"/>
    <property type="project" value="UniProtKB-EC"/>
</dbReference>
<evidence type="ECO:0000256" key="8">
    <source>
        <dbReference type="ARBA" id="ARBA00023239"/>
    </source>
</evidence>
<evidence type="ECO:0000256" key="1">
    <source>
        <dbReference type="ARBA" id="ARBA00001633"/>
    </source>
</evidence>
<dbReference type="GO" id="GO:0000162">
    <property type="term" value="P:L-tryptophan biosynthetic process"/>
    <property type="evidence" value="ECO:0007669"/>
    <property type="project" value="UniProtKB-UniPathway"/>
</dbReference>
<dbReference type="PANTHER" id="PTHR22854:SF2">
    <property type="entry name" value="INDOLE-3-GLYCEROL-PHOSPHATE SYNTHASE"/>
    <property type="match status" value="1"/>
</dbReference>
<dbReference type="InterPro" id="IPR013785">
    <property type="entry name" value="Aldolase_TIM"/>
</dbReference>
<evidence type="ECO:0000256" key="6">
    <source>
        <dbReference type="ARBA" id="ARBA00022822"/>
    </source>
</evidence>
<keyword evidence="7" id="KW-0057">Aromatic amino acid biosynthesis</keyword>
<evidence type="ECO:0000313" key="12">
    <source>
        <dbReference type="EMBL" id="CAE2333892.1"/>
    </source>
</evidence>
<evidence type="ECO:0000256" key="10">
    <source>
        <dbReference type="SAM" id="SignalP"/>
    </source>
</evidence>
<sequence>MAWARSSVFGFVLLVLQVESFHVSFKPSMLRCAPLATTVSKRNPLSLYAQSISDLVKKVESASAKTKAPTKIFKSLKKTSGSPSISVEFLRPEKIPVHDTKSLSFEIRRSKVALLVVDTAVANGDQDFEGFVKEQQTAKGKFPGPVPLVWRGAIETIEDIAKAKAAGADGVSFAASSLGEEKTAVMVNACHVLGMEPLVEVGDANEINWAVSAGAKCLCVRFSSSAISSFLVSAAKSLQNDLPDDCAVIATVQGRQGGAEIEQAKSLLDANYNGVLFSRMLEDATDRFSEPYLKYIMAVMQSKKSQNLQINEIKPGQSGWGAGLGQPPPGWGSEQSHA</sequence>
<keyword evidence="10" id="KW-0732">Signal</keyword>
<dbReference type="InterPro" id="IPR011060">
    <property type="entry name" value="RibuloseP-bd_barrel"/>
</dbReference>
<dbReference type="Pfam" id="PF00218">
    <property type="entry name" value="IGPS"/>
    <property type="match status" value="1"/>
</dbReference>
<evidence type="ECO:0000256" key="2">
    <source>
        <dbReference type="ARBA" id="ARBA00004696"/>
    </source>
</evidence>
<feature type="region of interest" description="Disordered" evidence="9">
    <location>
        <begin position="317"/>
        <end position="338"/>
    </location>
</feature>
<feature type="domain" description="Indole-3-glycerol phosphate synthase" evidence="11">
    <location>
        <begin position="159"/>
        <end position="250"/>
    </location>
</feature>
<dbReference type="InterPro" id="IPR013798">
    <property type="entry name" value="Indole-3-glycerol_P_synth_dom"/>
</dbReference>
<evidence type="ECO:0000256" key="7">
    <source>
        <dbReference type="ARBA" id="ARBA00023141"/>
    </source>
</evidence>